<reference evidence="1 2" key="1">
    <citation type="submission" date="2013-05" db="EMBL/GenBank/DDBJ databases">
        <title>Genome assembly of Chondromyces apiculatus DSM 436.</title>
        <authorList>
            <person name="Sharma G."/>
            <person name="Khatri I."/>
            <person name="Kaur C."/>
            <person name="Mayilraj S."/>
            <person name="Subramanian S."/>
        </authorList>
    </citation>
    <scope>NUCLEOTIDE SEQUENCE [LARGE SCALE GENOMIC DNA]</scope>
    <source>
        <strain evidence="1 2">DSM 436</strain>
    </source>
</reference>
<dbReference type="OrthoDB" id="5522119at2"/>
<comment type="caution">
    <text evidence="1">The sequence shown here is derived from an EMBL/GenBank/DDBJ whole genome shotgun (WGS) entry which is preliminary data.</text>
</comment>
<keyword evidence="2" id="KW-1185">Reference proteome</keyword>
<sequence length="75" mass="8402">MPRHISKRTTTTTTRRTGHLVAAPEHPAVFDQELHVLDLGRGVMLDVFINIEGRLTTFLSIDGRLLMELQVLGHA</sequence>
<accession>A0A017T4X3</accession>
<dbReference type="EMBL" id="ASRX01000035">
    <property type="protein sequence ID" value="EYF04323.1"/>
    <property type="molecule type" value="Genomic_DNA"/>
</dbReference>
<organism evidence="1 2">
    <name type="scientific">Chondromyces apiculatus DSM 436</name>
    <dbReference type="NCBI Taxonomy" id="1192034"/>
    <lineage>
        <taxon>Bacteria</taxon>
        <taxon>Pseudomonadati</taxon>
        <taxon>Myxococcota</taxon>
        <taxon>Polyangia</taxon>
        <taxon>Polyangiales</taxon>
        <taxon>Polyangiaceae</taxon>
        <taxon>Chondromyces</taxon>
    </lineage>
</organism>
<protein>
    <submittedName>
        <fullName evidence="1">Uncharacterized protein</fullName>
    </submittedName>
</protein>
<dbReference type="RefSeq" id="WP_044244348.1">
    <property type="nucleotide sequence ID" value="NZ_ASRX01000035.1"/>
</dbReference>
<evidence type="ECO:0000313" key="2">
    <source>
        <dbReference type="Proteomes" id="UP000019678"/>
    </source>
</evidence>
<gene>
    <name evidence="1" type="ORF">CAP_4587</name>
</gene>
<evidence type="ECO:0000313" key="1">
    <source>
        <dbReference type="EMBL" id="EYF04323.1"/>
    </source>
</evidence>
<name>A0A017T4X3_9BACT</name>
<proteinExistence type="predicted"/>
<dbReference type="Proteomes" id="UP000019678">
    <property type="component" value="Unassembled WGS sequence"/>
</dbReference>
<dbReference type="AlphaFoldDB" id="A0A017T4X3"/>